<feature type="region of interest" description="Disordered" evidence="1">
    <location>
        <begin position="97"/>
        <end position="133"/>
    </location>
</feature>
<dbReference type="Proteomes" id="UP000724874">
    <property type="component" value="Unassembled WGS sequence"/>
</dbReference>
<dbReference type="AlphaFoldDB" id="A0A9P5NKI0"/>
<gene>
    <name evidence="2" type="ORF">CPB84DRAFT_1848313</name>
</gene>
<proteinExistence type="predicted"/>
<keyword evidence="3" id="KW-1185">Reference proteome</keyword>
<sequence>MEVRLETVNFSSPTIHIDDQLSYLCQKALAQLHLSTQSLTEAHLLRTTCCTGSYFLTEHIVLKHKDYPNITYWFRHEYLAALVEGRITSIDNAPVKAQGAEHNEVDDDDDGEEGMGVCKQSSGVPKCKQGKGQASQGKNVKMSIFVGFALEGKLFHSWVEGVDAASHTSYYRDMVARFPDIETKKTKGKTSSKWLLEKSLMDDSSHKKTRVLESTSKSMSQDSTPVNLPDSILQINIIANMPTRSKQGMRQVTTGNQFLAVDPAVLTSSDSCPQYQFSINNVKFLMKGRVE</sequence>
<accession>A0A9P5NKI0</accession>
<evidence type="ECO:0000256" key="1">
    <source>
        <dbReference type="SAM" id="MobiDB-lite"/>
    </source>
</evidence>
<evidence type="ECO:0000313" key="2">
    <source>
        <dbReference type="EMBL" id="KAF8895748.1"/>
    </source>
</evidence>
<dbReference type="EMBL" id="JADNYJ010000061">
    <property type="protein sequence ID" value="KAF8895748.1"/>
    <property type="molecule type" value="Genomic_DNA"/>
</dbReference>
<feature type="compositionally biased region" description="Acidic residues" evidence="1">
    <location>
        <begin position="104"/>
        <end position="113"/>
    </location>
</feature>
<name>A0A9P5NKI0_GYMJU</name>
<organism evidence="2 3">
    <name type="scientific">Gymnopilus junonius</name>
    <name type="common">Spectacular rustgill mushroom</name>
    <name type="synonym">Gymnopilus spectabilis subsp. junonius</name>
    <dbReference type="NCBI Taxonomy" id="109634"/>
    <lineage>
        <taxon>Eukaryota</taxon>
        <taxon>Fungi</taxon>
        <taxon>Dikarya</taxon>
        <taxon>Basidiomycota</taxon>
        <taxon>Agaricomycotina</taxon>
        <taxon>Agaricomycetes</taxon>
        <taxon>Agaricomycetidae</taxon>
        <taxon>Agaricales</taxon>
        <taxon>Agaricineae</taxon>
        <taxon>Hymenogastraceae</taxon>
        <taxon>Gymnopilus</taxon>
    </lineage>
</organism>
<evidence type="ECO:0000313" key="3">
    <source>
        <dbReference type="Proteomes" id="UP000724874"/>
    </source>
</evidence>
<reference evidence="2" key="1">
    <citation type="submission" date="2020-11" db="EMBL/GenBank/DDBJ databases">
        <authorList>
            <consortium name="DOE Joint Genome Institute"/>
            <person name="Ahrendt S."/>
            <person name="Riley R."/>
            <person name="Andreopoulos W."/>
            <person name="LaButti K."/>
            <person name="Pangilinan J."/>
            <person name="Ruiz-duenas F.J."/>
            <person name="Barrasa J.M."/>
            <person name="Sanchez-Garcia M."/>
            <person name="Camarero S."/>
            <person name="Miyauchi S."/>
            <person name="Serrano A."/>
            <person name="Linde D."/>
            <person name="Babiker R."/>
            <person name="Drula E."/>
            <person name="Ayuso-Fernandez I."/>
            <person name="Pacheco R."/>
            <person name="Padilla G."/>
            <person name="Ferreira P."/>
            <person name="Barriuso J."/>
            <person name="Kellner H."/>
            <person name="Castanera R."/>
            <person name="Alfaro M."/>
            <person name="Ramirez L."/>
            <person name="Pisabarro A.G."/>
            <person name="Kuo A."/>
            <person name="Tritt A."/>
            <person name="Lipzen A."/>
            <person name="He G."/>
            <person name="Yan M."/>
            <person name="Ng V."/>
            <person name="Cullen D."/>
            <person name="Martin F."/>
            <person name="Rosso M.-N."/>
            <person name="Henrissat B."/>
            <person name="Hibbett D."/>
            <person name="Martinez A.T."/>
            <person name="Grigoriev I.V."/>
        </authorList>
    </citation>
    <scope>NUCLEOTIDE SEQUENCE</scope>
    <source>
        <strain evidence="2">AH 44721</strain>
    </source>
</reference>
<protein>
    <submittedName>
        <fullName evidence="2">Uncharacterized protein</fullName>
    </submittedName>
</protein>
<comment type="caution">
    <text evidence="2">The sequence shown here is derived from an EMBL/GenBank/DDBJ whole genome shotgun (WGS) entry which is preliminary data.</text>
</comment>